<dbReference type="PRINTS" id="PR01415">
    <property type="entry name" value="ANKYRIN"/>
</dbReference>
<feature type="repeat" description="ANK" evidence="1">
    <location>
        <begin position="195"/>
        <end position="222"/>
    </location>
</feature>
<dbReference type="GO" id="GO:0005634">
    <property type="term" value="C:nucleus"/>
    <property type="evidence" value="ECO:0007669"/>
    <property type="project" value="TreeGrafter"/>
</dbReference>
<dbReference type="PROSITE" id="PS50297">
    <property type="entry name" value="ANK_REP_REGION"/>
    <property type="match status" value="1"/>
</dbReference>
<keyword evidence="3" id="KW-1185">Reference proteome</keyword>
<organism evidence="2 3">
    <name type="scientific">Camelus dromedarius</name>
    <name type="common">Dromedary</name>
    <name type="synonym">Arabian camel</name>
    <dbReference type="NCBI Taxonomy" id="9838"/>
    <lineage>
        <taxon>Eukaryota</taxon>
        <taxon>Metazoa</taxon>
        <taxon>Chordata</taxon>
        <taxon>Craniata</taxon>
        <taxon>Vertebrata</taxon>
        <taxon>Euteleostomi</taxon>
        <taxon>Mammalia</taxon>
        <taxon>Eutheria</taxon>
        <taxon>Laurasiatheria</taxon>
        <taxon>Artiodactyla</taxon>
        <taxon>Tylopoda</taxon>
        <taxon>Camelidae</taxon>
        <taxon>Camelus</taxon>
    </lineage>
</organism>
<dbReference type="SUPFAM" id="SSF48403">
    <property type="entry name" value="Ankyrin repeat"/>
    <property type="match status" value="1"/>
</dbReference>
<protein>
    <submittedName>
        <fullName evidence="2">Fibronectin type 3 and ankyrin repeat domains protein 1</fullName>
    </submittedName>
</protein>
<comment type="caution">
    <text evidence="2">The sequence shown here is derived from an EMBL/GenBank/DDBJ whole genome shotgun (WGS) entry which is preliminary data.</text>
</comment>
<evidence type="ECO:0000313" key="3">
    <source>
        <dbReference type="Proteomes" id="UP000299084"/>
    </source>
</evidence>
<dbReference type="InterPro" id="IPR002110">
    <property type="entry name" value="Ankyrin_rpt"/>
</dbReference>
<feature type="repeat" description="ANK" evidence="1">
    <location>
        <begin position="284"/>
        <end position="317"/>
    </location>
</feature>
<keyword evidence="1" id="KW-0040">ANK repeat</keyword>
<dbReference type="SMART" id="SM00248">
    <property type="entry name" value="ANK"/>
    <property type="match status" value="6"/>
</dbReference>
<dbReference type="PANTHER" id="PTHR24183:SF1">
    <property type="entry name" value="FIBRONECTIN TYPE 3 AND ANKYRIN REPEAT DOMAINS PROTEIN 1"/>
    <property type="match status" value="1"/>
</dbReference>
<dbReference type="Proteomes" id="UP000299084">
    <property type="component" value="Unassembled WGS sequence"/>
</dbReference>
<dbReference type="Gene3D" id="1.25.40.20">
    <property type="entry name" value="Ankyrin repeat-containing domain"/>
    <property type="match status" value="4"/>
</dbReference>
<reference evidence="2 3" key="1">
    <citation type="journal article" date="2019" name="Mol. Ecol. Resour.">
        <title>Improving Illumina assemblies with Hi-C and long reads: an example with the North African dromedary.</title>
        <authorList>
            <person name="Elbers J.P."/>
            <person name="Rogers M.F."/>
            <person name="Perelman P.L."/>
            <person name="Proskuryakova A.A."/>
            <person name="Serdyukova N.A."/>
            <person name="Johnson W.E."/>
            <person name="Horin P."/>
            <person name="Corander J."/>
            <person name="Murphy D."/>
            <person name="Burger P.A."/>
        </authorList>
    </citation>
    <scope>NUCLEOTIDE SEQUENCE [LARGE SCALE GENOMIC DNA]</scope>
    <source>
        <strain evidence="2">Drom800</strain>
        <tissue evidence="2">Blood</tissue>
    </source>
</reference>
<dbReference type="EMBL" id="JWIN03000011">
    <property type="protein sequence ID" value="KAB1271756.1"/>
    <property type="molecule type" value="Genomic_DNA"/>
</dbReference>
<dbReference type="InterPro" id="IPR036770">
    <property type="entry name" value="Ankyrin_rpt-contain_sf"/>
</dbReference>
<name>A0A5N4DL06_CAMDR</name>
<evidence type="ECO:0000256" key="1">
    <source>
        <dbReference type="PROSITE-ProRule" id="PRU00023"/>
    </source>
</evidence>
<dbReference type="Pfam" id="PF12796">
    <property type="entry name" value="Ank_2"/>
    <property type="match status" value="1"/>
</dbReference>
<sequence length="386" mass="42630">MHTYGIIYTGYATKHVVEGLEPRTPYRFRLKCQDLAWEPISSEHFHRAVNVNDEDLLVRILQGGNVKVDVPNKLGFTALMVAAQRGHTSQPPLKMERWYQDVSEIQRRSFLLGYRGPLLIKAAHPATLKFVSFRLVKILVSNGTDVNLRNGSGKDSTERPVMQVAPQLAIPGLIIGVEELDLSLPDAAASVCCSLMLACYAGHLDVVKYLRRHGASWDTRDLGGCTALHWAVDGGHCGVIEWMIQDGCEEKGAVLRPELDLVLLPPCLAALPVARQVDVVDACSRWTPLMRVSAVSGNQKVASLLIDAGADVNVKDKDGKTPLMVAVLNDHEELVQLLLDKGADASVKNEFGKGVLEMARVFDRQNVIFLLEERKKKQMPKKSSVR</sequence>
<dbReference type="GO" id="GO:0042981">
    <property type="term" value="P:regulation of apoptotic process"/>
    <property type="evidence" value="ECO:0007669"/>
    <property type="project" value="TreeGrafter"/>
</dbReference>
<dbReference type="Pfam" id="PF13637">
    <property type="entry name" value="Ank_4"/>
    <property type="match status" value="1"/>
</dbReference>
<proteinExistence type="predicted"/>
<feature type="repeat" description="ANK" evidence="1">
    <location>
        <begin position="318"/>
        <end position="350"/>
    </location>
</feature>
<dbReference type="PROSITE" id="PS50088">
    <property type="entry name" value="ANK_REPEAT"/>
    <property type="match status" value="3"/>
</dbReference>
<accession>A0A5N4DL06</accession>
<evidence type="ECO:0000313" key="2">
    <source>
        <dbReference type="EMBL" id="KAB1271756.1"/>
    </source>
</evidence>
<gene>
    <name evidence="2" type="ORF">Cadr_000009720</name>
</gene>
<dbReference type="AlphaFoldDB" id="A0A5N4DL06"/>
<dbReference type="PANTHER" id="PTHR24183">
    <property type="entry name" value="FIBRONECTIN TYPE 3 AND ANKYRIN REPEAT DOMAINS PROTEIN 1"/>
    <property type="match status" value="1"/>
</dbReference>